<sequence length="254" mass="28914">MYSDITINNQLLKIYHTKEKDGRPTIIFLHDSLGCIKLWRDFPEELGELTNSNILVYDRLGYGESAPFITIERDNDYLEKEADVLNELIKLLQLKEVILFGHSDGASISLITAAKYPELIKGVIVEGAHIFVEDITLKGIREAEVAYKTTNLKERLQKYHGDKTDAVFMAWNTVWLSDTFRDWNIEHFLSKITCPVMVIQGENDEFGSMAQLEGIINQVSGRREKLIIPAIGHTPHKEAPQEVLGKSVLFINKL</sequence>
<evidence type="ECO:0000313" key="3">
    <source>
        <dbReference type="Proteomes" id="UP000433945"/>
    </source>
</evidence>
<name>A0A6N8HFC8_9FLAO</name>
<dbReference type="SUPFAM" id="SSF53474">
    <property type="entry name" value="alpha/beta-Hydrolases"/>
    <property type="match status" value="1"/>
</dbReference>
<proteinExistence type="predicted"/>
<organism evidence="2 3">
    <name type="scientific">Flavobacterium rakeshii</name>
    <dbReference type="NCBI Taxonomy" id="1038845"/>
    <lineage>
        <taxon>Bacteria</taxon>
        <taxon>Pseudomonadati</taxon>
        <taxon>Bacteroidota</taxon>
        <taxon>Flavobacteriia</taxon>
        <taxon>Flavobacteriales</taxon>
        <taxon>Flavobacteriaceae</taxon>
        <taxon>Flavobacterium</taxon>
    </lineage>
</organism>
<comment type="caution">
    <text evidence="2">The sequence shown here is derived from an EMBL/GenBank/DDBJ whole genome shotgun (WGS) entry which is preliminary data.</text>
</comment>
<dbReference type="PANTHER" id="PTHR43798:SF33">
    <property type="entry name" value="HYDROLASE, PUTATIVE (AFU_ORTHOLOGUE AFUA_2G14860)-RELATED"/>
    <property type="match status" value="1"/>
</dbReference>
<gene>
    <name evidence="2" type="ORF">GN157_11965</name>
</gene>
<dbReference type="GO" id="GO:0016020">
    <property type="term" value="C:membrane"/>
    <property type="evidence" value="ECO:0007669"/>
    <property type="project" value="TreeGrafter"/>
</dbReference>
<dbReference type="Pfam" id="PF12697">
    <property type="entry name" value="Abhydrolase_6"/>
    <property type="match status" value="1"/>
</dbReference>
<dbReference type="EMBL" id="WOWP01000045">
    <property type="protein sequence ID" value="MUV04425.1"/>
    <property type="molecule type" value="Genomic_DNA"/>
</dbReference>
<dbReference type="AlphaFoldDB" id="A0A6N8HFC8"/>
<keyword evidence="3" id="KW-1185">Reference proteome</keyword>
<dbReference type="InterPro" id="IPR050266">
    <property type="entry name" value="AB_hydrolase_sf"/>
</dbReference>
<keyword evidence="2" id="KW-0378">Hydrolase</keyword>
<dbReference type="InterPro" id="IPR000073">
    <property type="entry name" value="AB_hydrolase_1"/>
</dbReference>
<evidence type="ECO:0000259" key="1">
    <source>
        <dbReference type="Pfam" id="PF12697"/>
    </source>
</evidence>
<dbReference type="OrthoDB" id="135231at2"/>
<reference evidence="2 3" key="1">
    <citation type="submission" date="2019-12" db="EMBL/GenBank/DDBJ databases">
        <authorList>
            <person name="Sun J.-Q."/>
        </authorList>
    </citation>
    <scope>NUCLEOTIDE SEQUENCE [LARGE SCALE GENOMIC DNA]</scope>
    <source>
        <strain evidence="2 3">JCM 17928</strain>
    </source>
</reference>
<dbReference type="GO" id="GO:0016787">
    <property type="term" value="F:hydrolase activity"/>
    <property type="evidence" value="ECO:0007669"/>
    <property type="project" value="UniProtKB-KW"/>
</dbReference>
<dbReference type="RefSeq" id="WP_157483625.1">
    <property type="nucleotide sequence ID" value="NZ_WOWP01000045.1"/>
</dbReference>
<protein>
    <submittedName>
        <fullName evidence="2">Alpha/beta fold hydrolase</fullName>
    </submittedName>
</protein>
<dbReference type="Gene3D" id="3.40.50.1820">
    <property type="entry name" value="alpha/beta hydrolase"/>
    <property type="match status" value="1"/>
</dbReference>
<dbReference type="Proteomes" id="UP000433945">
    <property type="component" value="Unassembled WGS sequence"/>
</dbReference>
<dbReference type="InterPro" id="IPR029058">
    <property type="entry name" value="AB_hydrolase_fold"/>
</dbReference>
<evidence type="ECO:0000313" key="2">
    <source>
        <dbReference type="EMBL" id="MUV04425.1"/>
    </source>
</evidence>
<dbReference type="PANTHER" id="PTHR43798">
    <property type="entry name" value="MONOACYLGLYCEROL LIPASE"/>
    <property type="match status" value="1"/>
</dbReference>
<feature type="domain" description="AB hydrolase-1" evidence="1">
    <location>
        <begin position="26"/>
        <end position="243"/>
    </location>
</feature>
<accession>A0A6N8HFC8</accession>